<keyword evidence="3" id="KW-1185">Reference proteome</keyword>
<dbReference type="EMBL" id="JANPWB010000015">
    <property type="protein sequence ID" value="KAJ1091146.1"/>
    <property type="molecule type" value="Genomic_DNA"/>
</dbReference>
<comment type="caution">
    <text evidence="2">The sequence shown here is derived from an EMBL/GenBank/DDBJ whole genome shotgun (WGS) entry which is preliminary data.</text>
</comment>
<name>A0AAV7LHK8_PLEWA</name>
<dbReference type="AlphaFoldDB" id="A0AAV7LHK8"/>
<evidence type="ECO:0000313" key="2">
    <source>
        <dbReference type="EMBL" id="KAJ1091146.1"/>
    </source>
</evidence>
<organism evidence="2 3">
    <name type="scientific">Pleurodeles waltl</name>
    <name type="common">Iberian ribbed newt</name>
    <dbReference type="NCBI Taxonomy" id="8319"/>
    <lineage>
        <taxon>Eukaryota</taxon>
        <taxon>Metazoa</taxon>
        <taxon>Chordata</taxon>
        <taxon>Craniata</taxon>
        <taxon>Vertebrata</taxon>
        <taxon>Euteleostomi</taxon>
        <taxon>Amphibia</taxon>
        <taxon>Batrachia</taxon>
        <taxon>Caudata</taxon>
        <taxon>Salamandroidea</taxon>
        <taxon>Salamandridae</taxon>
        <taxon>Pleurodelinae</taxon>
        <taxon>Pleurodeles</taxon>
    </lineage>
</organism>
<evidence type="ECO:0000256" key="1">
    <source>
        <dbReference type="SAM" id="MobiDB-lite"/>
    </source>
</evidence>
<proteinExistence type="predicted"/>
<gene>
    <name evidence="2" type="ORF">NDU88_004273</name>
</gene>
<dbReference type="Proteomes" id="UP001066276">
    <property type="component" value="Chromosome 11"/>
</dbReference>
<accession>A0AAV7LHK8</accession>
<sequence>MRLVRNGAQAPVLHFSRVLVDLLVACTICTAWKCHRLSLILSALIRLWTRNDTIASRKPGRRLVSKKTCQRSSPESEVRHAQQRRKHLAWSLGLKYLGKP</sequence>
<evidence type="ECO:0008006" key="4">
    <source>
        <dbReference type="Google" id="ProtNLM"/>
    </source>
</evidence>
<reference evidence="2" key="1">
    <citation type="journal article" date="2022" name="bioRxiv">
        <title>Sequencing and chromosome-scale assembly of the giantPleurodeles waltlgenome.</title>
        <authorList>
            <person name="Brown T."/>
            <person name="Elewa A."/>
            <person name="Iarovenko S."/>
            <person name="Subramanian E."/>
            <person name="Araus A.J."/>
            <person name="Petzold A."/>
            <person name="Susuki M."/>
            <person name="Suzuki K.-i.T."/>
            <person name="Hayashi T."/>
            <person name="Toyoda A."/>
            <person name="Oliveira C."/>
            <person name="Osipova E."/>
            <person name="Leigh N.D."/>
            <person name="Simon A."/>
            <person name="Yun M.H."/>
        </authorList>
    </citation>
    <scope>NUCLEOTIDE SEQUENCE</scope>
    <source>
        <strain evidence="2">20211129_DDA</strain>
        <tissue evidence="2">Liver</tissue>
    </source>
</reference>
<feature type="region of interest" description="Disordered" evidence="1">
    <location>
        <begin position="65"/>
        <end position="84"/>
    </location>
</feature>
<protein>
    <recommendedName>
        <fullName evidence="4">Secreted protein</fullName>
    </recommendedName>
</protein>
<evidence type="ECO:0000313" key="3">
    <source>
        <dbReference type="Proteomes" id="UP001066276"/>
    </source>
</evidence>